<keyword evidence="7 8" id="KW-0503">Monooxygenase</keyword>
<dbReference type="Gene3D" id="1.10.630.10">
    <property type="entry name" value="Cytochrome P450"/>
    <property type="match status" value="1"/>
</dbReference>
<evidence type="ECO:0000313" key="9">
    <source>
        <dbReference type="EMBL" id="TQF69247.1"/>
    </source>
</evidence>
<dbReference type="PRINTS" id="PR00359">
    <property type="entry name" value="BP450"/>
</dbReference>
<dbReference type="PANTHER" id="PTHR46696:SF4">
    <property type="entry name" value="BIOTIN BIOSYNTHESIS CYTOCHROME P450"/>
    <property type="match status" value="1"/>
</dbReference>
<evidence type="ECO:0000256" key="5">
    <source>
        <dbReference type="ARBA" id="ARBA00023002"/>
    </source>
</evidence>
<gene>
    <name evidence="9" type="ORF">FK531_10915</name>
</gene>
<dbReference type="InterPro" id="IPR001128">
    <property type="entry name" value="Cyt_P450"/>
</dbReference>
<dbReference type="InterPro" id="IPR017972">
    <property type="entry name" value="Cyt_P450_CS"/>
</dbReference>
<comment type="similarity">
    <text evidence="2 8">Belongs to the cytochrome P450 family.</text>
</comment>
<evidence type="ECO:0000256" key="8">
    <source>
        <dbReference type="RuleBase" id="RU000461"/>
    </source>
</evidence>
<dbReference type="RefSeq" id="WP_142099119.1">
    <property type="nucleotide sequence ID" value="NZ_VIGH01000004.1"/>
</dbReference>
<dbReference type="InterPro" id="IPR002397">
    <property type="entry name" value="Cyt_P450_B"/>
</dbReference>
<dbReference type="PROSITE" id="PS00086">
    <property type="entry name" value="CYTOCHROME_P450"/>
    <property type="match status" value="1"/>
</dbReference>
<dbReference type="Pfam" id="PF00067">
    <property type="entry name" value="p450"/>
    <property type="match status" value="1"/>
</dbReference>
<protein>
    <submittedName>
        <fullName evidence="9">Cytochrome P450</fullName>
    </submittedName>
</protein>
<dbReference type="SUPFAM" id="SSF48264">
    <property type="entry name" value="Cytochrome P450"/>
    <property type="match status" value="1"/>
</dbReference>
<dbReference type="EMBL" id="VIGH01000004">
    <property type="protein sequence ID" value="TQF69247.1"/>
    <property type="molecule type" value="Genomic_DNA"/>
</dbReference>
<dbReference type="AlphaFoldDB" id="A0A541BA98"/>
<keyword evidence="4 8" id="KW-0479">Metal-binding</keyword>
<evidence type="ECO:0000256" key="6">
    <source>
        <dbReference type="ARBA" id="ARBA00023004"/>
    </source>
</evidence>
<comment type="caution">
    <text evidence="9">The sequence shown here is derived from an EMBL/GenBank/DDBJ whole genome shotgun (WGS) entry which is preliminary data.</text>
</comment>
<keyword evidence="6 8" id="KW-0408">Iron</keyword>
<evidence type="ECO:0000256" key="7">
    <source>
        <dbReference type="ARBA" id="ARBA00023033"/>
    </source>
</evidence>
<dbReference type="OrthoDB" id="502624at2"/>
<evidence type="ECO:0000256" key="4">
    <source>
        <dbReference type="ARBA" id="ARBA00022723"/>
    </source>
</evidence>
<keyword evidence="5 8" id="KW-0560">Oxidoreductase</keyword>
<dbReference type="GO" id="GO:0006707">
    <property type="term" value="P:cholesterol catabolic process"/>
    <property type="evidence" value="ECO:0007669"/>
    <property type="project" value="TreeGrafter"/>
</dbReference>
<dbReference type="PRINTS" id="PR00385">
    <property type="entry name" value="P450"/>
</dbReference>
<dbReference type="GO" id="GO:0036199">
    <property type="term" value="F:cholest-4-en-3-one 26-monooxygenase activity"/>
    <property type="evidence" value="ECO:0007669"/>
    <property type="project" value="TreeGrafter"/>
</dbReference>
<reference evidence="9 10" key="1">
    <citation type="submission" date="2019-06" db="EMBL/GenBank/DDBJ databases">
        <title>Rhodococcus spaelei sp. nov., isolated from a cave.</title>
        <authorList>
            <person name="Lee S.D."/>
        </authorList>
    </citation>
    <scope>NUCLEOTIDE SEQUENCE [LARGE SCALE GENOMIC DNA]</scope>
    <source>
        <strain evidence="9 10">C9-5</strain>
    </source>
</reference>
<evidence type="ECO:0000256" key="2">
    <source>
        <dbReference type="ARBA" id="ARBA00010617"/>
    </source>
</evidence>
<evidence type="ECO:0000313" key="10">
    <source>
        <dbReference type="Proteomes" id="UP000316256"/>
    </source>
</evidence>
<proteinExistence type="inferred from homology"/>
<keyword evidence="10" id="KW-1185">Reference proteome</keyword>
<evidence type="ECO:0000256" key="3">
    <source>
        <dbReference type="ARBA" id="ARBA00022617"/>
    </source>
</evidence>
<dbReference type="PANTHER" id="PTHR46696">
    <property type="entry name" value="P450, PUTATIVE (EUROFUNG)-RELATED"/>
    <property type="match status" value="1"/>
</dbReference>
<dbReference type="Proteomes" id="UP000316256">
    <property type="component" value="Unassembled WGS sequence"/>
</dbReference>
<evidence type="ECO:0000256" key="1">
    <source>
        <dbReference type="ARBA" id="ARBA00001971"/>
    </source>
</evidence>
<dbReference type="GO" id="GO:0005506">
    <property type="term" value="F:iron ion binding"/>
    <property type="evidence" value="ECO:0007669"/>
    <property type="project" value="InterPro"/>
</dbReference>
<dbReference type="GO" id="GO:0020037">
    <property type="term" value="F:heme binding"/>
    <property type="evidence" value="ECO:0007669"/>
    <property type="project" value="InterPro"/>
</dbReference>
<dbReference type="GO" id="GO:0008395">
    <property type="term" value="F:steroid hydroxylase activity"/>
    <property type="evidence" value="ECO:0007669"/>
    <property type="project" value="TreeGrafter"/>
</dbReference>
<name>A0A541BA98_9NOCA</name>
<keyword evidence="3 8" id="KW-0349">Heme</keyword>
<sequence>MTALSGIDIFAGDVLDDPYPVYGRLREFAPVHRVPETDFYLVSTWELVAEAAARTEEFSSNLTGVLVRTEHGAPTTFDMSGGGQAVHVLATADEPDHRRHRKQVLPTLVAKRVRALEPVVRELAERLWTEGHDGDRIDWATAMADRLPLAMVAHLVGLPEQDVPRLLVWAYDSTELLSGIVGDDGLARLVGSAAELAGYLHAKFALAQADPRDDLIGDLARACTGGELAEHEAVLMLVQLVGAGGESTAGLIASAARLLATRADLQATLREHPESIDAFLDETLRLESPFRGHHRHVRVDAVLGGVPVPAGSHLLLLWGSANRDPAVFPDPDEFDLHRPNIRSHMAFGKGLHFCVGAVLARMEARVAVSLLLERGGLVALDGPDATRWVPSLFVRRHRRMVLAVDG</sequence>
<dbReference type="InterPro" id="IPR036396">
    <property type="entry name" value="Cyt_P450_sf"/>
</dbReference>
<organism evidence="9 10">
    <name type="scientific">Rhodococcus spelaei</name>
    <dbReference type="NCBI Taxonomy" id="2546320"/>
    <lineage>
        <taxon>Bacteria</taxon>
        <taxon>Bacillati</taxon>
        <taxon>Actinomycetota</taxon>
        <taxon>Actinomycetes</taxon>
        <taxon>Mycobacteriales</taxon>
        <taxon>Nocardiaceae</taxon>
        <taxon>Rhodococcus</taxon>
    </lineage>
</organism>
<comment type="cofactor">
    <cofactor evidence="1">
        <name>heme</name>
        <dbReference type="ChEBI" id="CHEBI:30413"/>
    </cofactor>
</comment>
<accession>A0A541BA98</accession>